<dbReference type="InterPro" id="IPR032567">
    <property type="entry name" value="RTL1-rel"/>
</dbReference>
<dbReference type="Gene3D" id="3.30.70.270">
    <property type="match status" value="1"/>
</dbReference>
<dbReference type="EMBL" id="BKCJ010238183">
    <property type="protein sequence ID" value="GEZ07439.1"/>
    <property type="molecule type" value="Genomic_DNA"/>
</dbReference>
<dbReference type="Pfam" id="PF08284">
    <property type="entry name" value="RVP_2"/>
    <property type="match status" value="1"/>
</dbReference>
<feature type="compositionally biased region" description="Polar residues" evidence="1">
    <location>
        <begin position="196"/>
        <end position="233"/>
    </location>
</feature>
<dbReference type="InterPro" id="IPR043502">
    <property type="entry name" value="DNA/RNA_pol_sf"/>
</dbReference>
<dbReference type="PANTHER" id="PTHR15503:SF45">
    <property type="entry name" value="RNA-DIRECTED DNA POLYMERASE HOMOLOG"/>
    <property type="match status" value="1"/>
</dbReference>
<proteinExistence type="predicted"/>
<dbReference type="SUPFAM" id="SSF56672">
    <property type="entry name" value="DNA/RNA polymerases"/>
    <property type="match status" value="1"/>
</dbReference>
<comment type="caution">
    <text evidence="2">The sequence shown here is derived from an EMBL/GenBank/DDBJ whole genome shotgun (WGS) entry which is preliminary data.</text>
</comment>
<sequence>VTKDDGNNGVKLIVVNIIPPDHVDDVPVVEPNQHDDVPVVSEPVLADEEEDPKEEEFEEDEEPQEDKDDIEVGIEEDKKDPNERIEREFYWTRVQAHEFYQKMFHRGFMFEERPSEAIDVPVKMQIVHHLSRKDLLVIFSSLVSIVGLTKNIKGEVTSSNPANRNEAVRMAHKLMKQKSHARDERILEVKKRKWGNYQSRNSSDQSNHRGNSRQTLQNNQKQRNTRAMISTPTDGKVSSRILSLCEHYFTHHIGPCTIKCHKCGKVRHKARYCNEKSVATGDNVQPIMTCYDCGKRDAEPQGPNVVTGMFLLNILYASILFDLGSDRSFGDTRFSSMLNINPIQIGASYEVELADERVVSTNTVLKGCTLNLVNHIFDIDLMMIELGTFDVIVNMDAFSSMISLSSVARKLFDEEEHGKHLKIILKILKKERLYTKFSKCDFWLDSVQFLGYVIDRSSVHVDPAKIKAIKN</sequence>
<evidence type="ECO:0000313" key="2">
    <source>
        <dbReference type="EMBL" id="GEZ07439.1"/>
    </source>
</evidence>
<dbReference type="AlphaFoldDB" id="A0A699I3L7"/>
<reference evidence="2" key="1">
    <citation type="journal article" date="2019" name="Sci. Rep.">
        <title>Draft genome of Tanacetum cinerariifolium, the natural source of mosquito coil.</title>
        <authorList>
            <person name="Yamashiro T."/>
            <person name="Shiraishi A."/>
            <person name="Satake H."/>
            <person name="Nakayama K."/>
        </authorList>
    </citation>
    <scope>NUCLEOTIDE SEQUENCE</scope>
</reference>
<name>A0A699I3L7_TANCI</name>
<feature type="region of interest" description="Disordered" evidence="1">
    <location>
        <begin position="190"/>
        <end position="234"/>
    </location>
</feature>
<feature type="non-terminal residue" evidence="2">
    <location>
        <position position="1"/>
    </location>
</feature>
<accession>A0A699I3L7</accession>
<protein>
    <recommendedName>
        <fullName evidence="3">Reverse transcriptase domain-containing protein</fullName>
    </recommendedName>
</protein>
<dbReference type="InterPro" id="IPR043128">
    <property type="entry name" value="Rev_trsase/Diguanyl_cyclase"/>
</dbReference>
<dbReference type="PANTHER" id="PTHR15503">
    <property type="entry name" value="LDOC1 RELATED"/>
    <property type="match status" value="1"/>
</dbReference>
<dbReference type="CDD" id="cd00303">
    <property type="entry name" value="retropepsin_like"/>
    <property type="match status" value="1"/>
</dbReference>
<evidence type="ECO:0000256" key="1">
    <source>
        <dbReference type="SAM" id="MobiDB-lite"/>
    </source>
</evidence>
<organism evidence="2">
    <name type="scientific">Tanacetum cinerariifolium</name>
    <name type="common">Dalmatian daisy</name>
    <name type="synonym">Chrysanthemum cinerariifolium</name>
    <dbReference type="NCBI Taxonomy" id="118510"/>
    <lineage>
        <taxon>Eukaryota</taxon>
        <taxon>Viridiplantae</taxon>
        <taxon>Streptophyta</taxon>
        <taxon>Embryophyta</taxon>
        <taxon>Tracheophyta</taxon>
        <taxon>Spermatophyta</taxon>
        <taxon>Magnoliopsida</taxon>
        <taxon>eudicotyledons</taxon>
        <taxon>Gunneridae</taxon>
        <taxon>Pentapetalae</taxon>
        <taxon>asterids</taxon>
        <taxon>campanulids</taxon>
        <taxon>Asterales</taxon>
        <taxon>Asteraceae</taxon>
        <taxon>Asteroideae</taxon>
        <taxon>Anthemideae</taxon>
        <taxon>Anthemidinae</taxon>
        <taxon>Tanacetum</taxon>
    </lineage>
</organism>
<feature type="compositionally biased region" description="Acidic residues" evidence="1">
    <location>
        <begin position="45"/>
        <end position="74"/>
    </location>
</feature>
<evidence type="ECO:0008006" key="3">
    <source>
        <dbReference type="Google" id="ProtNLM"/>
    </source>
</evidence>
<gene>
    <name evidence="2" type="ORF">Tci_479412</name>
</gene>
<feature type="region of interest" description="Disordered" evidence="1">
    <location>
        <begin position="22"/>
        <end position="79"/>
    </location>
</feature>